<keyword evidence="4" id="KW-0496">Mitochondrion</keyword>
<name>A0A0W4ZSB1_PNEJ7</name>
<dbReference type="Pfam" id="PF02238">
    <property type="entry name" value="COX7a"/>
    <property type="match status" value="1"/>
</dbReference>
<comment type="subcellular location">
    <subcellularLocation>
        <location evidence="1">Mitochondrion inner membrane</location>
    </subcellularLocation>
</comment>
<feature type="transmembrane region" description="Helical" evidence="6">
    <location>
        <begin position="31"/>
        <end position="52"/>
    </location>
</feature>
<dbReference type="InterPro" id="IPR036539">
    <property type="entry name" value="Cyt_c_oxidase_su7a_sf"/>
</dbReference>
<evidence type="ECO:0000313" key="7">
    <source>
        <dbReference type="EMBL" id="KTW31259.1"/>
    </source>
</evidence>
<dbReference type="GO" id="GO:0006123">
    <property type="term" value="P:mitochondrial electron transport, cytochrome c to oxygen"/>
    <property type="evidence" value="ECO:0007669"/>
    <property type="project" value="InterPro"/>
</dbReference>
<evidence type="ECO:0000256" key="4">
    <source>
        <dbReference type="ARBA" id="ARBA00023128"/>
    </source>
</evidence>
<evidence type="ECO:0000256" key="6">
    <source>
        <dbReference type="SAM" id="Phobius"/>
    </source>
</evidence>
<dbReference type="RefSeq" id="XP_018230249.1">
    <property type="nucleotide sequence ID" value="XM_018373594.1"/>
</dbReference>
<dbReference type="VEuPathDB" id="FungiDB:T551_01331"/>
<keyword evidence="8" id="KW-1185">Reference proteome</keyword>
<dbReference type="InterPro" id="IPR039297">
    <property type="entry name" value="COX7a"/>
</dbReference>
<evidence type="ECO:0000256" key="3">
    <source>
        <dbReference type="ARBA" id="ARBA00022792"/>
    </source>
</evidence>
<dbReference type="STRING" id="1408657.A0A0W4ZSB1"/>
<keyword evidence="5 6" id="KW-0472">Membrane</keyword>
<keyword evidence="6" id="KW-1133">Transmembrane helix</keyword>
<dbReference type="Gene3D" id="4.10.91.10">
    <property type="entry name" value="Cytochrome c oxidase, subunit VIIa"/>
    <property type="match status" value="1"/>
</dbReference>
<keyword evidence="6" id="KW-0812">Transmembrane</keyword>
<evidence type="ECO:0000256" key="2">
    <source>
        <dbReference type="ARBA" id="ARBA00009331"/>
    </source>
</evidence>
<reference evidence="8" key="1">
    <citation type="journal article" date="2016" name="Nat. Commun.">
        <title>Genome analysis of three Pneumocystis species reveals adaptation mechanisms to life exclusively in mammalian hosts.</title>
        <authorList>
            <person name="Ma L."/>
            <person name="Chen Z."/>
            <person name="Huang D.W."/>
            <person name="Kutty G."/>
            <person name="Ishihara M."/>
            <person name="Wang H."/>
            <person name="Abouelleil A."/>
            <person name="Bishop L."/>
            <person name="Davey E."/>
            <person name="Deng R."/>
            <person name="Deng X."/>
            <person name="Fan L."/>
            <person name="Fantoni G."/>
            <person name="Fitzgerald M."/>
            <person name="Gogineni E."/>
            <person name="Goldberg J.M."/>
            <person name="Handley G."/>
            <person name="Hu X."/>
            <person name="Huber C."/>
            <person name="Jiao X."/>
            <person name="Jones K."/>
            <person name="Levin J.Z."/>
            <person name="Liu Y."/>
            <person name="Macdonald P."/>
            <person name="Melnikov A."/>
            <person name="Raley C."/>
            <person name="Sassi M."/>
            <person name="Sherman B.T."/>
            <person name="Song X."/>
            <person name="Sykes S."/>
            <person name="Tran B."/>
            <person name="Walsh L."/>
            <person name="Xia Y."/>
            <person name="Yang J."/>
            <person name="Young S."/>
            <person name="Zeng Q."/>
            <person name="Zheng X."/>
            <person name="Stephens R."/>
            <person name="Nusbaum C."/>
            <person name="Birren B.W."/>
            <person name="Azadi P."/>
            <person name="Lempicki R.A."/>
            <person name="Cuomo C.A."/>
            <person name="Kovacs J.A."/>
        </authorList>
    </citation>
    <scope>NUCLEOTIDE SEQUENCE [LARGE SCALE GENOMIC DNA]</scope>
    <source>
        <strain evidence="8">RU7</strain>
    </source>
</reference>
<dbReference type="GeneID" id="28939849"/>
<evidence type="ECO:0000313" key="8">
    <source>
        <dbReference type="Proteomes" id="UP000053447"/>
    </source>
</evidence>
<dbReference type="Proteomes" id="UP000053447">
    <property type="component" value="Unassembled WGS sequence"/>
</dbReference>
<dbReference type="EMBL" id="LFWA01000005">
    <property type="protein sequence ID" value="KTW31259.1"/>
    <property type="molecule type" value="Genomic_DNA"/>
</dbReference>
<dbReference type="SUPFAM" id="SSF81419">
    <property type="entry name" value="Mitochondrial cytochrome c oxidase subunit VIIa"/>
    <property type="match status" value="1"/>
</dbReference>
<dbReference type="AlphaFoldDB" id="A0A0W4ZSB1"/>
<comment type="caution">
    <text evidence="7">The sequence shown here is derived from an EMBL/GenBank/DDBJ whole genome shotgun (WGS) entry which is preliminary data.</text>
</comment>
<evidence type="ECO:0000256" key="1">
    <source>
        <dbReference type="ARBA" id="ARBA00004273"/>
    </source>
</evidence>
<protein>
    <submittedName>
        <fullName evidence="7">Uncharacterized protein</fullName>
    </submittedName>
</protein>
<gene>
    <name evidence="7" type="ORF">T551_01331</name>
</gene>
<keyword evidence="3" id="KW-0999">Mitochondrion inner membrane</keyword>
<sequence length="58" mass="6919">MPRQNKVPYYQKLFQENTHLPIYMRTPRSKLMLYPFMVLWSVSLIGSVWGTVNMIRAS</sequence>
<proteinExistence type="inferred from homology"/>
<organism evidence="7 8">
    <name type="scientific">Pneumocystis jirovecii (strain RU7)</name>
    <name type="common">Human pneumocystis pneumonia agent</name>
    <dbReference type="NCBI Taxonomy" id="1408657"/>
    <lineage>
        <taxon>Eukaryota</taxon>
        <taxon>Fungi</taxon>
        <taxon>Dikarya</taxon>
        <taxon>Ascomycota</taxon>
        <taxon>Taphrinomycotina</taxon>
        <taxon>Pneumocystomycetes</taxon>
        <taxon>Pneumocystaceae</taxon>
        <taxon>Pneumocystis</taxon>
    </lineage>
</organism>
<dbReference type="GO" id="GO:0005743">
    <property type="term" value="C:mitochondrial inner membrane"/>
    <property type="evidence" value="ECO:0007669"/>
    <property type="project" value="UniProtKB-SubCell"/>
</dbReference>
<accession>A0A0W4ZSB1</accession>
<dbReference type="OrthoDB" id="5511599at2759"/>
<dbReference type="GO" id="GO:0045277">
    <property type="term" value="C:respiratory chain complex IV"/>
    <property type="evidence" value="ECO:0007669"/>
    <property type="project" value="InterPro"/>
</dbReference>
<evidence type="ECO:0000256" key="5">
    <source>
        <dbReference type="ARBA" id="ARBA00023136"/>
    </source>
</evidence>
<comment type="similarity">
    <text evidence="2">Belongs to the cytochrome c oxidase VIIa family.</text>
</comment>